<protein>
    <submittedName>
        <fullName evidence="2">DUF3313 domain-containing protein</fullName>
    </submittedName>
</protein>
<feature type="chain" id="PRO_5047268943" evidence="1">
    <location>
        <begin position="21"/>
        <end position="248"/>
    </location>
</feature>
<gene>
    <name evidence="2" type="ORF">E4P82_03690</name>
</gene>
<reference evidence="2 3" key="1">
    <citation type="submission" date="2019-03" db="EMBL/GenBank/DDBJ databases">
        <title>Metabolic reconstructions from genomes of highly enriched 'Candidatus Accumulibacter' and 'Candidatus Competibacter' bioreactor populations.</title>
        <authorList>
            <person name="Annavajhala M.K."/>
            <person name="Welles L."/>
            <person name="Abbas B."/>
            <person name="Sorokin D."/>
            <person name="Park H."/>
            <person name="Van Loosdrecht M."/>
            <person name="Chandran K."/>
        </authorList>
    </citation>
    <scope>NUCLEOTIDE SEQUENCE [LARGE SCALE GENOMIC DNA]</scope>
    <source>
        <strain evidence="2 3">SBR_G</strain>
    </source>
</reference>
<keyword evidence="3" id="KW-1185">Reference proteome</keyword>
<keyword evidence="1" id="KW-0732">Signal</keyword>
<dbReference type="PROSITE" id="PS51257">
    <property type="entry name" value="PROKAR_LIPOPROTEIN"/>
    <property type="match status" value="1"/>
</dbReference>
<evidence type="ECO:0000313" key="3">
    <source>
        <dbReference type="Proteomes" id="UP000760480"/>
    </source>
</evidence>
<dbReference type="InterPro" id="IPR021747">
    <property type="entry name" value="DUF3313"/>
</dbReference>
<dbReference type="Pfam" id="PF11769">
    <property type="entry name" value="DUF3313"/>
    <property type="match status" value="1"/>
</dbReference>
<dbReference type="EMBL" id="SPMZ01000011">
    <property type="protein sequence ID" value="NMQ18380.1"/>
    <property type="molecule type" value="Genomic_DNA"/>
</dbReference>
<accession>A0ABX1TIU6</accession>
<sequence>MRHFPLFSVILMCGALSAGCAGTSTSDTGPTHTGFLSDYAKLEPDTADPGARIYLKAGVDWKKYDKVMLDRIQAWLKDDADYKGIDPTQLKALTDYFQQAIVKALEPTYPVVTQPGPGVLRVRVAITDLIPTKPEMSVVTLVVPYATVADLAAGGGTGSTPYLGQTAIEAEFLDSRSNQVLAAYVDREIGKKYDINLSQGVGSAVEKGVSSYTNAYSTWAYAEAAFDGWAGQLRKRLDEAHGRTAPAN</sequence>
<evidence type="ECO:0000256" key="1">
    <source>
        <dbReference type="SAM" id="SignalP"/>
    </source>
</evidence>
<comment type="caution">
    <text evidence="2">The sequence shown here is derived from an EMBL/GenBank/DDBJ whole genome shotgun (WGS) entry which is preliminary data.</text>
</comment>
<feature type="signal peptide" evidence="1">
    <location>
        <begin position="1"/>
        <end position="20"/>
    </location>
</feature>
<evidence type="ECO:0000313" key="2">
    <source>
        <dbReference type="EMBL" id="NMQ18380.1"/>
    </source>
</evidence>
<proteinExistence type="predicted"/>
<dbReference type="Proteomes" id="UP000760480">
    <property type="component" value="Unassembled WGS sequence"/>
</dbReference>
<dbReference type="RefSeq" id="WP_169247633.1">
    <property type="nucleotide sequence ID" value="NZ_SPMZ01000011.1"/>
</dbReference>
<name>A0ABX1TIU6_9GAMM</name>
<organism evidence="2 3">
    <name type="scientific">Candidatus Competibacter phosphatis</name>
    <dbReference type="NCBI Taxonomy" id="221280"/>
    <lineage>
        <taxon>Bacteria</taxon>
        <taxon>Pseudomonadati</taxon>
        <taxon>Pseudomonadota</taxon>
        <taxon>Gammaproteobacteria</taxon>
        <taxon>Candidatus Competibacteraceae</taxon>
        <taxon>Candidatus Competibacter</taxon>
    </lineage>
</organism>